<sequence>MKILIIHTAFIGDIVLSTPLIKKLKEKYPDSSITYVTTPVGSSILRNNPNLSEIIEYDKRGEHKGLKGLFLLGKRLKYKNFDMIITPHRYLRSSLLTWLTGAPVRVGYDNSSGKLFFNKKVHYDKSKHEVEKLLSFVEDKNDKYYGIELFPGKAEKIRVDEIWSENHLENKKIVAIAPGSKWFTKQWPLEYFNNLIDDLSKRKDTAIILIGGREELLLNIKETDKTINLIGKTSLLEVAEVTRRSHVVLTNDSSPIHIASAWKNTHIIAIFGATVKELGFYPWSKNSQIIENNGLPCRPCGLHGGKKCPKGHFKCMLDLKPAMVLEKIEEKLNQITI</sequence>
<dbReference type="OrthoDB" id="9797795at2"/>
<evidence type="ECO:0000256" key="1">
    <source>
        <dbReference type="ARBA" id="ARBA00022676"/>
    </source>
</evidence>
<dbReference type="CDD" id="cd03789">
    <property type="entry name" value="GT9_LPS_heptosyltransferase"/>
    <property type="match status" value="1"/>
</dbReference>
<gene>
    <name evidence="6" type="ordered locus">Ilyop_0036</name>
</gene>
<keyword evidence="7" id="KW-1185">Reference proteome</keyword>
<protein>
    <recommendedName>
        <fullName evidence="4">lipopolysaccharide heptosyltransferase II</fullName>
        <ecNumber evidence="4">2.4.99.24</ecNumber>
    </recommendedName>
</protein>
<dbReference type="EC" id="2.4.99.24" evidence="4"/>
<dbReference type="GO" id="GO:0009244">
    <property type="term" value="P:lipopolysaccharide core region biosynthetic process"/>
    <property type="evidence" value="ECO:0007669"/>
    <property type="project" value="TreeGrafter"/>
</dbReference>
<dbReference type="PANTHER" id="PTHR30160">
    <property type="entry name" value="TETRAACYLDISACCHARIDE 4'-KINASE-RELATED"/>
    <property type="match status" value="1"/>
</dbReference>
<dbReference type="InterPro" id="IPR051199">
    <property type="entry name" value="LPS_LOS_Heptosyltrfase"/>
</dbReference>
<dbReference type="NCBIfam" id="TIGR02195">
    <property type="entry name" value="heptsyl_trn_II"/>
    <property type="match status" value="1"/>
</dbReference>
<evidence type="ECO:0000313" key="6">
    <source>
        <dbReference type="EMBL" id="ADO81826.1"/>
    </source>
</evidence>
<dbReference type="Proteomes" id="UP000006875">
    <property type="component" value="Chromosome"/>
</dbReference>
<dbReference type="AlphaFoldDB" id="E3H667"/>
<evidence type="ECO:0000256" key="3">
    <source>
        <dbReference type="ARBA" id="ARBA00043995"/>
    </source>
</evidence>
<dbReference type="PANTHER" id="PTHR30160:SF1">
    <property type="entry name" value="LIPOPOLYSACCHARIDE 1,2-N-ACETYLGLUCOSAMINETRANSFERASE-RELATED"/>
    <property type="match status" value="1"/>
</dbReference>
<dbReference type="HOGENOM" id="CLU_038371_3_0_0"/>
<dbReference type="EMBL" id="CP002281">
    <property type="protein sequence ID" value="ADO81826.1"/>
    <property type="molecule type" value="Genomic_DNA"/>
</dbReference>
<dbReference type="GO" id="GO:0005829">
    <property type="term" value="C:cytosol"/>
    <property type="evidence" value="ECO:0007669"/>
    <property type="project" value="TreeGrafter"/>
</dbReference>
<dbReference type="InterPro" id="IPR011910">
    <property type="entry name" value="RfaF"/>
</dbReference>
<dbReference type="SUPFAM" id="SSF53756">
    <property type="entry name" value="UDP-Glycosyltransferase/glycogen phosphorylase"/>
    <property type="match status" value="1"/>
</dbReference>
<keyword evidence="2 6" id="KW-0808">Transferase</keyword>
<dbReference type="eggNOG" id="COG0859">
    <property type="taxonomic scope" value="Bacteria"/>
</dbReference>
<comment type="similarity">
    <text evidence="3">Belongs to the glycosyltransferase 9 family.</text>
</comment>
<reference evidence="6 7" key="1">
    <citation type="journal article" date="2010" name="Stand. Genomic Sci.">
        <title>Complete genome sequence of Ilyobacter polytropus type strain (CuHbu1).</title>
        <authorList>
            <person name="Sikorski J."/>
            <person name="Chertkov O."/>
            <person name="Lapidus A."/>
            <person name="Nolan M."/>
            <person name="Lucas S."/>
            <person name="Del Rio T.G."/>
            <person name="Tice H."/>
            <person name="Cheng J.F."/>
            <person name="Tapia R."/>
            <person name="Han C."/>
            <person name="Goodwin L."/>
            <person name="Pitluck S."/>
            <person name="Liolios K."/>
            <person name="Ivanova N."/>
            <person name="Mavromatis K."/>
            <person name="Mikhailova N."/>
            <person name="Pati A."/>
            <person name="Chen A."/>
            <person name="Palaniappan K."/>
            <person name="Land M."/>
            <person name="Hauser L."/>
            <person name="Chang Y.J."/>
            <person name="Jeffries C.D."/>
            <person name="Brambilla E."/>
            <person name="Yasawong M."/>
            <person name="Rohde M."/>
            <person name="Pukall R."/>
            <person name="Spring S."/>
            <person name="Goker M."/>
            <person name="Woyke T."/>
            <person name="Bristow J."/>
            <person name="Eisen J.A."/>
            <person name="Markowitz V."/>
            <person name="Hugenholtz P."/>
            <person name="Kyrpides N.C."/>
            <person name="Klenk H.P."/>
        </authorList>
    </citation>
    <scope>NUCLEOTIDE SEQUENCE [LARGE SCALE GENOMIC DNA]</scope>
    <source>
        <strain evidence="7">ATCC 51220 / DSM 2926 / LMG 16218 / CuHBu1</strain>
    </source>
</reference>
<evidence type="ECO:0000256" key="4">
    <source>
        <dbReference type="ARBA" id="ARBA00044042"/>
    </source>
</evidence>
<dbReference type="Gene3D" id="3.40.50.2000">
    <property type="entry name" value="Glycogen Phosphorylase B"/>
    <property type="match status" value="2"/>
</dbReference>
<accession>E3H667</accession>
<dbReference type="GO" id="GO:0008713">
    <property type="term" value="F:ADP-heptose-lipopolysaccharide heptosyltransferase activity"/>
    <property type="evidence" value="ECO:0007669"/>
    <property type="project" value="UniProtKB-EC"/>
</dbReference>
<comment type="catalytic activity">
    <reaction evidence="5">
        <text>an L-alpha-D-Hep-(1-&gt;5)-[alpha-Kdo-(2-&gt;4)]-alpha-Kdo-(2-&gt;6)-lipid A + ADP-L-glycero-beta-D-manno-heptose = an L-alpha-D-Hep-(1-&gt;3)-L-alpha-D-Hep-(1-&gt;5)-[alpha-Kdo-(2-&gt;4)]-alpha-Kdo-(2-&gt;6)-lipid A + ADP + H(+)</text>
        <dbReference type="Rhea" id="RHEA:74071"/>
        <dbReference type="ChEBI" id="CHEBI:15378"/>
        <dbReference type="ChEBI" id="CHEBI:61506"/>
        <dbReference type="ChEBI" id="CHEBI:193068"/>
        <dbReference type="ChEBI" id="CHEBI:193069"/>
        <dbReference type="ChEBI" id="CHEBI:456216"/>
        <dbReference type="EC" id="2.4.99.24"/>
    </reaction>
</comment>
<evidence type="ECO:0000256" key="5">
    <source>
        <dbReference type="ARBA" id="ARBA00047503"/>
    </source>
</evidence>
<keyword evidence="1" id="KW-0328">Glycosyltransferase</keyword>
<dbReference type="InterPro" id="IPR002201">
    <property type="entry name" value="Glyco_trans_9"/>
</dbReference>
<name>E3H667_ILYPC</name>
<dbReference type="CAZy" id="GT9">
    <property type="family name" value="Glycosyltransferase Family 9"/>
</dbReference>
<evidence type="ECO:0000256" key="2">
    <source>
        <dbReference type="ARBA" id="ARBA00022679"/>
    </source>
</evidence>
<dbReference type="RefSeq" id="WP_013386498.1">
    <property type="nucleotide sequence ID" value="NC_014632.1"/>
</dbReference>
<dbReference type="STRING" id="572544.Ilyop_0036"/>
<dbReference type="KEGG" id="ipo:Ilyop_0036"/>
<organism evidence="6 7">
    <name type="scientific">Ilyobacter polytropus (strain ATCC 51220 / DSM 2926 / LMG 16218 / CuHBu1)</name>
    <dbReference type="NCBI Taxonomy" id="572544"/>
    <lineage>
        <taxon>Bacteria</taxon>
        <taxon>Fusobacteriati</taxon>
        <taxon>Fusobacteriota</taxon>
        <taxon>Fusobacteriia</taxon>
        <taxon>Fusobacteriales</taxon>
        <taxon>Fusobacteriaceae</taxon>
        <taxon>Ilyobacter</taxon>
    </lineage>
</organism>
<proteinExistence type="inferred from homology"/>
<evidence type="ECO:0000313" key="7">
    <source>
        <dbReference type="Proteomes" id="UP000006875"/>
    </source>
</evidence>
<dbReference type="Pfam" id="PF01075">
    <property type="entry name" value="Glyco_transf_9"/>
    <property type="match status" value="1"/>
</dbReference>